<dbReference type="InterPro" id="IPR027409">
    <property type="entry name" value="GroEL-like_apical_dom_sf"/>
</dbReference>
<dbReference type="InterPro" id="IPR012720">
    <property type="entry name" value="Chap_CCT_eta"/>
</dbReference>
<dbReference type="PROSITE" id="PS00750">
    <property type="entry name" value="TCP1_1"/>
    <property type="match status" value="1"/>
</dbReference>
<evidence type="ECO:0000256" key="11">
    <source>
        <dbReference type="ARBA" id="ARBA00049360"/>
    </source>
</evidence>
<evidence type="ECO:0000256" key="1">
    <source>
        <dbReference type="ARBA" id="ARBA00004496"/>
    </source>
</evidence>
<comment type="function">
    <text evidence="9 13">Molecular chaperone; assists the folding of proteins upon ATP hydrolysis. Known to play a role, in vitro, in the folding of actin and tubulin.</text>
</comment>
<dbReference type="PROSITE" id="PS00995">
    <property type="entry name" value="TCP1_3"/>
    <property type="match status" value="1"/>
</dbReference>
<dbReference type="Pfam" id="PF00118">
    <property type="entry name" value="Cpn60_TCP1"/>
    <property type="match status" value="1"/>
</dbReference>
<evidence type="ECO:0000256" key="2">
    <source>
        <dbReference type="ARBA" id="ARBA00008020"/>
    </source>
</evidence>
<dbReference type="InterPro" id="IPR027413">
    <property type="entry name" value="GROEL-like_equatorial_sf"/>
</dbReference>
<comment type="subunit">
    <text evidence="13">Heterooligomeric complex that forms two stacked rings.</text>
</comment>
<dbReference type="Gene3D" id="3.30.260.10">
    <property type="entry name" value="TCP-1-like chaperonin intermediate domain"/>
    <property type="match status" value="1"/>
</dbReference>
<evidence type="ECO:0000256" key="4">
    <source>
        <dbReference type="ARBA" id="ARBA00015836"/>
    </source>
</evidence>
<organism evidence="14">
    <name type="scientific">Timema monikensis</name>
    <dbReference type="NCBI Taxonomy" id="170555"/>
    <lineage>
        <taxon>Eukaryota</taxon>
        <taxon>Metazoa</taxon>
        <taxon>Ecdysozoa</taxon>
        <taxon>Arthropoda</taxon>
        <taxon>Hexapoda</taxon>
        <taxon>Insecta</taxon>
        <taxon>Pterygota</taxon>
        <taxon>Neoptera</taxon>
        <taxon>Polyneoptera</taxon>
        <taxon>Phasmatodea</taxon>
        <taxon>Timematodea</taxon>
        <taxon>Timematoidea</taxon>
        <taxon>Timematidae</taxon>
        <taxon>Timema</taxon>
    </lineage>
</organism>
<comment type="subunit">
    <text evidence="3">Heterooligomeric complex of about 850 to 900 kDa that forms two stacked rings, 12 to 16 nm in diameter.</text>
</comment>
<evidence type="ECO:0000256" key="12">
    <source>
        <dbReference type="RuleBase" id="RU004187"/>
    </source>
</evidence>
<evidence type="ECO:0000256" key="8">
    <source>
        <dbReference type="ARBA" id="ARBA00023186"/>
    </source>
</evidence>
<dbReference type="GO" id="GO:0016887">
    <property type="term" value="F:ATP hydrolysis activity"/>
    <property type="evidence" value="ECO:0007669"/>
    <property type="project" value="InterPro"/>
</dbReference>
<dbReference type="GO" id="GO:0140662">
    <property type="term" value="F:ATP-dependent protein folding chaperone"/>
    <property type="evidence" value="ECO:0007669"/>
    <property type="project" value="InterPro"/>
</dbReference>
<evidence type="ECO:0000256" key="10">
    <source>
        <dbReference type="ARBA" id="ARBA00032221"/>
    </source>
</evidence>
<comment type="catalytic activity">
    <reaction evidence="11">
        <text>ATP + H2O = ADP + phosphate + H(+)</text>
        <dbReference type="Rhea" id="RHEA:13065"/>
        <dbReference type="ChEBI" id="CHEBI:15377"/>
        <dbReference type="ChEBI" id="CHEBI:15378"/>
        <dbReference type="ChEBI" id="CHEBI:30616"/>
        <dbReference type="ChEBI" id="CHEBI:43474"/>
        <dbReference type="ChEBI" id="CHEBI:456216"/>
    </reaction>
</comment>
<dbReference type="EMBL" id="OB792738">
    <property type="protein sequence ID" value="CAD7423983.1"/>
    <property type="molecule type" value="Genomic_DNA"/>
</dbReference>
<evidence type="ECO:0000313" key="14">
    <source>
        <dbReference type="EMBL" id="CAD7423983.1"/>
    </source>
</evidence>
<dbReference type="Gene3D" id="1.10.560.10">
    <property type="entry name" value="GroEL-like equatorial domain"/>
    <property type="match status" value="1"/>
</dbReference>
<dbReference type="Gene3D" id="3.50.7.10">
    <property type="entry name" value="GroEL"/>
    <property type="match status" value="1"/>
</dbReference>
<accession>A0A7R9DY97</accession>
<evidence type="ECO:0000256" key="3">
    <source>
        <dbReference type="ARBA" id="ARBA00011531"/>
    </source>
</evidence>
<keyword evidence="7 12" id="KW-0067">ATP-binding</keyword>
<reference evidence="14" key="1">
    <citation type="submission" date="2020-11" db="EMBL/GenBank/DDBJ databases">
        <authorList>
            <person name="Tran Van P."/>
        </authorList>
    </citation>
    <scope>NUCLEOTIDE SEQUENCE</scope>
</reference>
<proteinExistence type="inferred from homology"/>
<dbReference type="InterPro" id="IPR027410">
    <property type="entry name" value="TCP-1-like_intermed_sf"/>
</dbReference>
<evidence type="ECO:0000256" key="5">
    <source>
        <dbReference type="ARBA" id="ARBA00022490"/>
    </source>
</evidence>
<dbReference type="InterPro" id="IPR053374">
    <property type="entry name" value="TCP-1_chaperonin"/>
</dbReference>
<keyword evidence="5 13" id="KW-0963">Cytoplasm</keyword>
<dbReference type="InterPro" id="IPR017998">
    <property type="entry name" value="Chaperone_TCP-1"/>
</dbReference>
<evidence type="ECO:0000256" key="9">
    <source>
        <dbReference type="ARBA" id="ARBA00024677"/>
    </source>
</evidence>
<evidence type="ECO:0000256" key="7">
    <source>
        <dbReference type="ARBA" id="ARBA00022840"/>
    </source>
</evidence>
<evidence type="ECO:0000256" key="13">
    <source>
        <dbReference type="RuleBase" id="RU365042"/>
    </source>
</evidence>
<dbReference type="FunFam" id="1.10.560.10:FF:000045">
    <property type="entry name" value="T-complex protein 1 subunit eta"/>
    <property type="match status" value="1"/>
</dbReference>
<dbReference type="SUPFAM" id="SSF54849">
    <property type="entry name" value="GroEL-intermediate domain like"/>
    <property type="match status" value="1"/>
</dbReference>
<dbReference type="FunFam" id="1.10.560.10:FF:000017">
    <property type="entry name" value="T-complex protein 1 subunit eta"/>
    <property type="match status" value="1"/>
</dbReference>
<dbReference type="NCBIfam" id="NF041083">
    <property type="entry name" value="thermosome_beta"/>
    <property type="match status" value="1"/>
</dbReference>
<dbReference type="NCBIfam" id="TIGR02345">
    <property type="entry name" value="chap_CCT_eta"/>
    <property type="match status" value="1"/>
</dbReference>
<dbReference type="AlphaFoldDB" id="A0A7R9DY97"/>
<dbReference type="GO" id="GO:0051082">
    <property type="term" value="F:unfolded protein binding"/>
    <property type="evidence" value="ECO:0007669"/>
    <property type="project" value="InterPro"/>
</dbReference>
<dbReference type="SUPFAM" id="SSF52029">
    <property type="entry name" value="GroEL apical domain-like"/>
    <property type="match status" value="1"/>
</dbReference>
<protein>
    <recommendedName>
        <fullName evidence="4 13">T-complex protein 1 subunit eta</fullName>
        <shortName evidence="13">TCP-1-eta</shortName>
    </recommendedName>
    <alternativeName>
        <fullName evidence="10 13">CCT-eta</fullName>
    </alternativeName>
</protein>
<sequence length="608" mass="66605">MSSTDQCILLVFSNPGNRTNLDRSFSVHFTLVQSECRVALLTHWISLDPLANLGVQVPASLAGFYCEQISIQPQIILLKEGTENSQGKPQLISNINACQAVVDAVRTTLGPRGMDKLLVNNGKATISNDGATIMRLLDIVHPAAKTLVDIAKSQDAEVGDGTTSVVLFAGEFLKQVKPFIEEGVHPRIIIKAFRKATQLSIEMINSLAVKIEKSNTVEHRALLEKCAATALSSKLVSHQKGFFSKMVVDAVLLLDDLLPLNMIGIKKVNGGALEDSILVDGVSFKKTFSYAGFEMQPKKYNNPKIALLNIELELKAERDNAEVRVKSVSEYQKIVDAEWNILYEKLDLIHKSGVQVVLSKLPIGDVATQYFADRDMFCAGRVPEEDLKRTMKACGGSVMSTAHDLTDSVLGRCEYFEEKQIGGERFNIFTGCPNAKTCTFILRGGAEQFLEETERSLHDAIMIVRRTIKNDSVVAGGGAIEMELSRALRDYSRSIAGKEQLLIGAIAKALEVIPRQLCDNAGFDATNILNKLRQKHAQGFSWYGVDINKEDISDNFEACVWEPAVVKINALTAASEATCLILSVDETIKNPKSGDGQPPMGRGMGRPM</sequence>
<dbReference type="PANTHER" id="PTHR11353">
    <property type="entry name" value="CHAPERONIN"/>
    <property type="match status" value="1"/>
</dbReference>
<gene>
    <name evidence="14" type="ORF">TMSB3V08_LOCUS951</name>
</gene>
<dbReference type="GO" id="GO:0005832">
    <property type="term" value="C:chaperonin-containing T-complex"/>
    <property type="evidence" value="ECO:0007669"/>
    <property type="project" value="UniProtKB-ARBA"/>
</dbReference>
<dbReference type="InterPro" id="IPR054827">
    <property type="entry name" value="thermosome_alpha"/>
</dbReference>
<dbReference type="PRINTS" id="PR00304">
    <property type="entry name" value="TCOMPLEXTCP1"/>
</dbReference>
<evidence type="ECO:0000256" key="6">
    <source>
        <dbReference type="ARBA" id="ARBA00022741"/>
    </source>
</evidence>
<dbReference type="FunFam" id="3.30.260.10:FF:000022">
    <property type="entry name" value="T-complex protein 1 subunit eta"/>
    <property type="match status" value="1"/>
</dbReference>
<comment type="subcellular location">
    <subcellularLocation>
        <location evidence="1 13">Cytoplasm</location>
    </subcellularLocation>
</comment>
<dbReference type="SUPFAM" id="SSF48592">
    <property type="entry name" value="GroEL equatorial domain-like"/>
    <property type="match status" value="1"/>
</dbReference>
<dbReference type="FunFam" id="3.50.7.10:FF:000006">
    <property type="entry name" value="T-complex protein 1 subunit eta"/>
    <property type="match status" value="1"/>
</dbReference>
<dbReference type="CDD" id="cd03340">
    <property type="entry name" value="TCP1_eta"/>
    <property type="match status" value="1"/>
</dbReference>
<keyword evidence="8 12" id="KW-0143">Chaperone</keyword>
<dbReference type="GO" id="GO:0005524">
    <property type="term" value="F:ATP binding"/>
    <property type="evidence" value="ECO:0007669"/>
    <property type="project" value="UniProtKB-KW"/>
</dbReference>
<keyword evidence="6 12" id="KW-0547">Nucleotide-binding</keyword>
<dbReference type="PROSITE" id="PS00751">
    <property type="entry name" value="TCP1_2"/>
    <property type="match status" value="1"/>
</dbReference>
<dbReference type="InterPro" id="IPR002423">
    <property type="entry name" value="Cpn60/GroEL/TCP-1"/>
</dbReference>
<dbReference type="InterPro" id="IPR002194">
    <property type="entry name" value="Chaperonin_TCP-1_CS"/>
</dbReference>
<dbReference type="NCBIfam" id="NF041082">
    <property type="entry name" value="thermosome_alpha"/>
    <property type="match status" value="1"/>
</dbReference>
<name>A0A7R9DY97_9NEOP</name>
<comment type="similarity">
    <text evidence="2 12">Belongs to the TCP-1 chaperonin family.</text>
</comment>